<dbReference type="RefSeq" id="WP_056950386.1">
    <property type="nucleotide sequence ID" value="NZ_AZDJ01000013.1"/>
</dbReference>
<feature type="transmembrane region" description="Helical" evidence="11">
    <location>
        <begin position="183"/>
        <end position="202"/>
    </location>
</feature>
<evidence type="ECO:0000256" key="6">
    <source>
        <dbReference type="ARBA" id="ARBA00022989"/>
    </source>
</evidence>
<dbReference type="PANTHER" id="PTHR12428">
    <property type="entry name" value="OXA1"/>
    <property type="match status" value="1"/>
</dbReference>
<feature type="compositionally biased region" description="Low complexity" evidence="10">
    <location>
        <begin position="294"/>
        <end position="306"/>
    </location>
</feature>
<dbReference type="Proteomes" id="UP000051804">
    <property type="component" value="Unassembled WGS sequence"/>
</dbReference>
<evidence type="ECO:0000256" key="8">
    <source>
        <dbReference type="ARBA" id="ARBA00023186"/>
    </source>
</evidence>
<organism evidence="14 15">
    <name type="scientific">Lacticaseibacillus nasuensis JCM 17158</name>
    <dbReference type="NCBI Taxonomy" id="1291734"/>
    <lineage>
        <taxon>Bacteria</taxon>
        <taxon>Bacillati</taxon>
        <taxon>Bacillota</taxon>
        <taxon>Bacilli</taxon>
        <taxon>Lactobacillales</taxon>
        <taxon>Lactobacillaceae</taxon>
        <taxon>Lacticaseibacillus</taxon>
    </lineage>
</organism>
<name>A0A0R1JZF2_9LACO</name>
<comment type="similarity">
    <text evidence="9">Belongs to the OXA1/ALB3/YidC family.</text>
</comment>
<accession>A0A0R1JZF2</accession>
<dbReference type="NCBIfam" id="TIGR03592">
    <property type="entry name" value="yidC_oxa1_cterm"/>
    <property type="match status" value="1"/>
</dbReference>
<proteinExistence type="inferred from homology"/>
<dbReference type="OrthoDB" id="9780552at2"/>
<feature type="compositionally biased region" description="Basic residues" evidence="10">
    <location>
        <begin position="309"/>
        <end position="320"/>
    </location>
</feature>
<dbReference type="GO" id="GO:0005886">
    <property type="term" value="C:plasma membrane"/>
    <property type="evidence" value="ECO:0007669"/>
    <property type="project" value="UniProtKB-SubCell"/>
</dbReference>
<keyword evidence="3" id="KW-1003">Cell membrane</keyword>
<dbReference type="PANTHER" id="PTHR12428:SF65">
    <property type="entry name" value="CYTOCHROME C OXIDASE ASSEMBLY PROTEIN COX18, MITOCHONDRIAL"/>
    <property type="match status" value="1"/>
</dbReference>
<evidence type="ECO:0000313" key="14">
    <source>
        <dbReference type="EMBL" id="KRK73202.1"/>
    </source>
</evidence>
<keyword evidence="6 11" id="KW-1133">Transmembrane helix</keyword>
<evidence type="ECO:0000256" key="5">
    <source>
        <dbReference type="ARBA" id="ARBA00022927"/>
    </source>
</evidence>
<dbReference type="InterPro" id="IPR028055">
    <property type="entry name" value="YidC/Oxa/ALB_C"/>
</dbReference>
<keyword evidence="12" id="KW-0732">Signal</keyword>
<evidence type="ECO:0000256" key="12">
    <source>
        <dbReference type="SAM" id="SignalP"/>
    </source>
</evidence>
<dbReference type="GO" id="GO:0032977">
    <property type="term" value="F:membrane insertase activity"/>
    <property type="evidence" value="ECO:0007669"/>
    <property type="project" value="InterPro"/>
</dbReference>
<dbReference type="InterPro" id="IPR047196">
    <property type="entry name" value="YidC_ALB_C"/>
</dbReference>
<evidence type="ECO:0000256" key="7">
    <source>
        <dbReference type="ARBA" id="ARBA00023136"/>
    </source>
</evidence>
<feature type="domain" description="Membrane insertase YidC/Oxa/ALB C-terminal" evidence="13">
    <location>
        <begin position="66"/>
        <end position="254"/>
    </location>
</feature>
<evidence type="ECO:0000256" key="2">
    <source>
        <dbReference type="ARBA" id="ARBA00022448"/>
    </source>
</evidence>
<keyword evidence="5" id="KW-0653">Protein transport</keyword>
<dbReference type="PROSITE" id="PS51257">
    <property type="entry name" value="PROKAR_LIPOPROTEIN"/>
    <property type="match status" value="1"/>
</dbReference>
<dbReference type="InterPro" id="IPR001708">
    <property type="entry name" value="YidC/ALB3/OXA1/COX18"/>
</dbReference>
<comment type="subcellular location">
    <subcellularLocation>
        <location evidence="1">Cell membrane</location>
        <topology evidence="1">Multi-pass membrane protein</topology>
    </subcellularLocation>
    <subcellularLocation>
        <location evidence="9">Membrane</location>
        <topology evidence="9">Multi-pass membrane protein</topology>
    </subcellularLocation>
</comment>
<keyword evidence="7 11" id="KW-0472">Membrane</keyword>
<dbReference type="GO" id="GO:0015031">
    <property type="term" value="P:protein transport"/>
    <property type="evidence" value="ECO:0007669"/>
    <property type="project" value="UniProtKB-KW"/>
</dbReference>
<dbReference type="STRING" id="1291734.FD02_GL001058"/>
<feature type="transmembrane region" description="Helical" evidence="11">
    <location>
        <begin position="144"/>
        <end position="163"/>
    </location>
</feature>
<keyword evidence="4 9" id="KW-0812">Transmembrane</keyword>
<feature type="transmembrane region" description="Helical" evidence="11">
    <location>
        <begin position="63"/>
        <end position="86"/>
    </location>
</feature>
<sequence>MHKLKRWLVLGAIPLLTVVLTACKRTTTTTLKPPTGFFGIFYKWVGLPLQHLMDWIAPWFGKASGYGIAIILITLAVRLILLPAMLRQQKNMTISQEKMKVLKPQLDIIQAQMKKASSQEETLRLNQLMQDVYKKNGTSMLPSMGCLTLLIQLPIFSGLYQAVAYSPEISTSKFFGIALGQNSMVITIVATLIYLVQSWIMVQGVDASQRKAMQTTALMSPIMTFFFCMFYNAGLGLYFLAGGIMIVIQQVIVTYVMTPRIRKQIDEEIKGKPPVIVVDEHTFYQGVIAQAAPAAGPATAARPTTPHSGHGRNAGKQRHH</sequence>
<keyword evidence="15" id="KW-1185">Reference proteome</keyword>
<keyword evidence="8" id="KW-0143">Chaperone</keyword>
<dbReference type="GO" id="GO:0051205">
    <property type="term" value="P:protein insertion into membrane"/>
    <property type="evidence" value="ECO:0007669"/>
    <property type="project" value="TreeGrafter"/>
</dbReference>
<dbReference type="PATRIC" id="fig|1291734.4.peg.1088"/>
<feature type="signal peptide" evidence="12">
    <location>
        <begin position="1"/>
        <end position="21"/>
    </location>
</feature>
<keyword evidence="2" id="KW-0813">Transport</keyword>
<comment type="caution">
    <text evidence="14">The sequence shown here is derived from an EMBL/GenBank/DDBJ whole genome shotgun (WGS) entry which is preliminary data.</text>
</comment>
<protein>
    <submittedName>
        <fullName evidence="14">Oxa1 family cytochrome oxidase biogenesis protein</fullName>
    </submittedName>
</protein>
<dbReference type="PRINTS" id="PR00701">
    <property type="entry name" value="60KDINNERMP"/>
</dbReference>
<feature type="transmembrane region" description="Helical" evidence="11">
    <location>
        <begin position="214"/>
        <end position="232"/>
    </location>
</feature>
<dbReference type="EMBL" id="AZDJ01000013">
    <property type="protein sequence ID" value="KRK73202.1"/>
    <property type="molecule type" value="Genomic_DNA"/>
</dbReference>
<gene>
    <name evidence="14" type="ORF">FD02_GL001058</name>
</gene>
<evidence type="ECO:0000256" key="3">
    <source>
        <dbReference type="ARBA" id="ARBA00022475"/>
    </source>
</evidence>
<evidence type="ECO:0000259" key="13">
    <source>
        <dbReference type="Pfam" id="PF02096"/>
    </source>
</evidence>
<feature type="chain" id="PRO_5038915594" evidence="12">
    <location>
        <begin position="22"/>
        <end position="320"/>
    </location>
</feature>
<evidence type="ECO:0000256" key="11">
    <source>
        <dbReference type="SAM" id="Phobius"/>
    </source>
</evidence>
<dbReference type="Pfam" id="PF02096">
    <property type="entry name" value="60KD_IMP"/>
    <property type="match status" value="1"/>
</dbReference>
<evidence type="ECO:0000313" key="15">
    <source>
        <dbReference type="Proteomes" id="UP000051804"/>
    </source>
</evidence>
<dbReference type="CDD" id="cd20070">
    <property type="entry name" value="5TM_YidC_Alb3"/>
    <property type="match status" value="1"/>
</dbReference>
<evidence type="ECO:0000256" key="9">
    <source>
        <dbReference type="RuleBase" id="RU003945"/>
    </source>
</evidence>
<evidence type="ECO:0000256" key="10">
    <source>
        <dbReference type="SAM" id="MobiDB-lite"/>
    </source>
</evidence>
<feature type="region of interest" description="Disordered" evidence="10">
    <location>
        <begin position="294"/>
        <end position="320"/>
    </location>
</feature>
<evidence type="ECO:0000256" key="4">
    <source>
        <dbReference type="ARBA" id="ARBA00022692"/>
    </source>
</evidence>
<dbReference type="AlphaFoldDB" id="A0A0R1JZF2"/>
<reference evidence="14 15" key="1">
    <citation type="journal article" date="2015" name="Genome Announc.">
        <title>Expanding the biotechnology potential of lactobacilli through comparative genomics of 213 strains and associated genera.</title>
        <authorList>
            <person name="Sun Z."/>
            <person name="Harris H.M."/>
            <person name="McCann A."/>
            <person name="Guo C."/>
            <person name="Argimon S."/>
            <person name="Zhang W."/>
            <person name="Yang X."/>
            <person name="Jeffery I.B."/>
            <person name="Cooney J.C."/>
            <person name="Kagawa T.F."/>
            <person name="Liu W."/>
            <person name="Song Y."/>
            <person name="Salvetti E."/>
            <person name="Wrobel A."/>
            <person name="Rasinkangas P."/>
            <person name="Parkhill J."/>
            <person name="Rea M.C."/>
            <person name="O'Sullivan O."/>
            <person name="Ritari J."/>
            <person name="Douillard F.P."/>
            <person name="Paul Ross R."/>
            <person name="Yang R."/>
            <person name="Briner A.E."/>
            <person name="Felis G.E."/>
            <person name="de Vos W.M."/>
            <person name="Barrangou R."/>
            <person name="Klaenhammer T.R."/>
            <person name="Caufield P.W."/>
            <person name="Cui Y."/>
            <person name="Zhang H."/>
            <person name="O'Toole P.W."/>
        </authorList>
    </citation>
    <scope>NUCLEOTIDE SEQUENCE [LARGE SCALE GENOMIC DNA]</scope>
    <source>
        <strain evidence="14 15">JCM 17158</strain>
    </source>
</reference>
<evidence type="ECO:0000256" key="1">
    <source>
        <dbReference type="ARBA" id="ARBA00004651"/>
    </source>
</evidence>